<organism evidence="1 2">
    <name type="scientific">Patiria miniata</name>
    <name type="common">Bat star</name>
    <name type="synonym">Asterina miniata</name>
    <dbReference type="NCBI Taxonomy" id="46514"/>
    <lineage>
        <taxon>Eukaryota</taxon>
        <taxon>Metazoa</taxon>
        <taxon>Echinodermata</taxon>
        <taxon>Eleutherozoa</taxon>
        <taxon>Asterozoa</taxon>
        <taxon>Asteroidea</taxon>
        <taxon>Valvatacea</taxon>
        <taxon>Valvatida</taxon>
        <taxon>Asterinidae</taxon>
        <taxon>Patiria</taxon>
    </lineage>
</organism>
<evidence type="ECO:0008006" key="3">
    <source>
        <dbReference type="Google" id="ProtNLM"/>
    </source>
</evidence>
<keyword evidence="2" id="KW-1185">Reference proteome</keyword>
<dbReference type="OMA" id="KTMVISK"/>
<dbReference type="RefSeq" id="XP_038071377.1">
    <property type="nucleotide sequence ID" value="XM_038215449.1"/>
</dbReference>
<dbReference type="OrthoDB" id="6631388at2759"/>
<dbReference type="PANTHER" id="PTHR47027:SF8">
    <property type="entry name" value="RIBONUCLEASE H"/>
    <property type="match status" value="1"/>
</dbReference>
<dbReference type="EnsemblMetazoa" id="XM_038215449.1">
    <property type="protein sequence ID" value="XP_038071377.1"/>
    <property type="gene ID" value="LOC119740219"/>
</dbReference>
<proteinExistence type="predicted"/>
<reference evidence="1" key="1">
    <citation type="submission" date="2022-11" db="UniProtKB">
        <authorList>
            <consortium name="EnsemblMetazoa"/>
        </authorList>
    </citation>
    <scope>IDENTIFICATION</scope>
</reference>
<protein>
    <recommendedName>
        <fullName evidence="3">Endonuclease-reverse transcriptase</fullName>
    </recommendedName>
</protein>
<evidence type="ECO:0000313" key="1">
    <source>
        <dbReference type="EnsemblMetazoa" id="XP_038071377.1"/>
    </source>
</evidence>
<sequence length="146" mass="17020">MAKTERDLQNIVDKIKEESEKLGLKMNVKKTKTMVISKRKSKTSIQVDGKELEQVDSFIYLGQMITEDGRCQDEIKRRIAIGKSVFNKRKHIFTSRNITAKTNQMLHLVNSTIWSRNMDIDERFNQPTRSIRNVDIQKNAEHPLDS</sequence>
<evidence type="ECO:0000313" key="2">
    <source>
        <dbReference type="Proteomes" id="UP000887568"/>
    </source>
</evidence>
<name>A0A914B7G7_PATMI</name>
<dbReference type="Proteomes" id="UP000887568">
    <property type="component" value="Unplaced"/>
</dbReference>
<dbReference type="AlphaFoldDB" id="A0A914B7G7"/>
<dbReference type="GeneID" id="119740219"/>
<accession>A0A914B7G7</accession>
<dbReference type="PANTHER" id="PTHR47027">
    <property type="entry name" value="REVERSE TRANSCRIPTASE DOMAIN-CONTAINING PROTEIN"/>
    <property type="match status" value="1"/>
</dbReference>